<evidence type="ECO:0000313" key="3">
    <source>
        <dbReference type="Proteomes" id="UP000638836"/>
    </source>
</evidence>
<dbReference type="RefSeq" id="WP_023177471.1">
    <property type="nucleotide sequence ID" value="NZ_JAMAYM010000002.1"/>
</dbReference>
<feature type="transmembrane region" description="Helical" evidence="1">
    <location>
        <begin position="6"/>
        <end position="22"/>
    </location>
</feature>
<name>A0ABR7TB86_9LACT</name>
<gene>
    <name evidence="2" type="ORF">GLO26_04275</name>
</gene>
<keyword evidence="1" id="KW-0812">Transmembrane</keyword>
<accession>A0ABR7TB86</accession>
<organism evidence="2 3">
    <name type="scientific">Carnobacterium inhibens</name>
    <dbReference type="NCBI Taxonomy" id="147709"/>
    <lineage>
        <taxon>Bacteria</taxon>
        <taxon>Bacillati</taxon>
        <taxon>Bacillota</taxon>
        <taxon>Bacilli</taxon>
        <taxon>Lactobacillales</taxon>
        <taxon>Carnobacteriaceae</taxon>
        <taxon>Carnobacterium</taxon>
    </lineage>
</organism>
<dbReference type="Proteomes" id="UP000638836">
    <property type="component" value="Unassembled WGS sequence"/>
</dbReference>
<protein>
    <recommendedName>
        <fullName evidence="4">DUF3784 domain-containing protein</fullName>
    </recommendedName>
</protein>
<reference evidence="2 3" key="1">
    <citation type="journal article" date="2020" name="Microorganisms">
        <title>New Insight into Antimicrobial Compounds from Food and Marine-Sourced Carnobacterium Species through Phenotype and Genome Analyses.</title>
        <authorList>
            <person name="Begrem S."/>
            <person name="Ivaniuk F."/>
            <person name="Gigout-Chevalier F."/>
            <person name="Kolypczuk L."/>
            <person name="Bonnetot S."/>
            <person name="Leroi F."/>
            <person name="Grovel O."/>
            <person name="Delbarre-Ladrat C."/>
            <person name="Passerini D."/>
        </authorList>
    </citation>
    <scope>NUCLEOTIDE SEQUENCE [LARGE SCALE GENOMIC DNA]</scope>
    <source>
        <strain evidence="2 3">MIP2551</strain>
    </source>
</reference>
<keyword evidence="1" id="KW-1133">Transmembrane helix</keyword>
<keyword evidence="3" id="KW-1185">Reference proteome</keyword>
<evidence type="ECO:0008006" key="4">
    <source>
        <dbReference type="Google" id="ProtNLM"/>
    </source>
</evidence>
<evidence type="ECO:0000313" key="2">
    <source>
        <dbReference type="EMBL" id="MBC9825045.1"/>
    </source>
</evidence>
<proteinExistence type="predicted"/>
<comment type="caution">
    <text evidence="2">The sequence shown here is derived from an EMBL/GenBank/DDBJ whole genome shotgun (WGS) entry which is preliminary data.</text>
</comment>
<feature type="transmembrane region" description="Helical" evidence="1">
    <location>
        <begin position="69"/>
        <end position="89"/>
    </location>
</feature>
<feature type="transmembrane region" description="Helical" evidence="1">
    <location>
        <begin position="43"/>
        <end position="63"/>
    </location>
</feature>
<evidence type="ECO:0000256" key="1">
    <source>
        <dbReference type="SAM" id="Phobius"/>
    </source>
</evidence>
<sequence>MLLSVLFFIFALLLMYAGYFFYTGKAAVLLTTTDKKLPMEAATFFKVYGVLFFIGGLASLVLIFFHPNWLAFTVLVFVVFTMLLFIIGLNKRM</sequence>
<keyword evidence="1" id="KW-0472">Membrane</keyword>
<dbReference type="EMBL" id="WNJQ01000003">
    <property type="protein sequence ID" value="MBC9825045.1"/>
    <property type="molecule type" value="Genomic_DNA"/>
</dbReference>